<evidence type="ECO:0000313" key="2">
    <source>
        <dbReference type="EMBL" id="KIJ58609.1"/>
    </source>
</evidence>
<feature type="region of interest" description="Disordered" evidence="1">
    <location>
        <begin position="204"/>
        <end position="228"/>
    </location>
</feature>
<feature type="region of interest" description="Disordered" evidence="1">
    <location>
        <begin position="54"/>
        <end position="85"/>
    </location>
</feature>
<feature type="compositionally biased region" description="Polar residues" evidence="1">
    <location>
        <begin position="105"/>
        <end position="120"/>
    </location>
</feature>
<gene>
    <name evidence="2" type="ORF">HYDPIDRAFT_34001</name>
</gene>
<dbReference type="Proteomes" id="UP000053820">
    <property type="component" value="Unassembled WGS sequence"/>
</dbReference>
<feature type="compositionally biased region" description="Polar residues" evidence="1">
    <location>
        <begin position="208"/>
        <end position="228"/>
    </location>
</feature>
<reference evidence="2 3" key="1">
    <citation type="submission" date="2014-04" db="EMBL/GenBank/DDBJ databases">
        <title>Evolutionary Origins and Diversification of the Mycorrhizal Mutualists.</title>
        <authorList>
            <consortium name="DOE Joint Genome Institute"/>
            <consortium name="Mycorrhizal Genomics Consortium"/>
            <person name="Kohler A."/>
            <person name="Kuo A."/>
            <person name="Nagy L.G."/>
            <person name="Floudas D."/>
            <person name="Copeland A."/>
            <person name="Barry K.W."/>
            <person name="Cichocki N."/>
            <person name="Veneault-Fourrey C."/>
            <person name="LaButti K."/>
            <person name="Lindquist E.A."/>
            <person name="Lipzen A."/>
            <person name="Lundell T."/>
            <person name="Morin E."/>
            <person name="Murat C."/>
            <person name="Riley R."/>
            <person name="Ohm R."/>
            <person name="Sun H."/>
            <person name="Tunlid A."/>
            <person name="Henrissat B."/>
            <person name="Grigoriev I.V."/>
            <person name="Hibbett D.S."/>
            <person name="Martin F."/>
        </authorList>
    </citation>
    <scope>NUCLEOTIDE SEQUENCE [LARGE SCALE GENOMIC DNA]</scope>
    <source>
        <strain evidence="2 3">MD-312</strain>
    </source>
</reference>
<name>A0A0C9V024_9AGAM</name>
<feature type="region of interest" description="Disordered" evidence="1">
    <location>
        <begin position="105"/>
        <end position="124"/>
    </location>
</feature>
<dbReference type="AlphaFoldDB" id="A0A0C9V024"/>
<feature type="region of interest" description="Disordered" evidence="1">
    <location>
        <begin position="1"/>
        <end position="21"/>
    </location>
</feature>
<dbReference type="OrthoDB" id="2392550at2759"/>
<proteinExistence type="predicted"/>
<evidence type="ECO:0000313" key="3">
    <source>
        <dbReference type="Proteomes" id="UP000053820"/>
    </source>
</evidence>
<accession>A0A0C9V024</accession>
<keyword evidence="3" id="KW-1185">Reference proteome</keyword>
<evidence type="ECO:0000256" key="1">
    <source>
        <dbReference type="SAM" id="MobiDB-lite"/>
    </source>
</evidence>
<dbReference type="HOGENOM" id="CLU_080486_0_0_1"/>
<organism evidence="2 3">
    <name type="scientific">Hydnomerulius pinastri MD-312</name>
    <dbReference type="NCBI Taxonomy" id="994086"/>
    <lineage>
        <taxon>Eukaryota</taxon>
        <taxon>Fungi</taxon>
        <taxon>Dikarya</taxon>
        <taxon>Basidiomycota</taxon>
        <taxon>Agaricomycotina</taxon>
        <taxon>Agaricomycetes</taxon>
        <taxon>Agaricomycetidae</taxon>
        <taxon>Boletales</taxon>
        <taxon>Boletales incertae sedis</taxon>
        <taxon>Leucogyrophana</taxon>
    </lineage>
</organism>
<dbReference type="EMBL" id="KN839922">
    <property type="protein sequence ID" value="KIJ58609.1"/>
    <property type="molecule type" value="Genomic_DNA"/>
</dbReference>
<protein>
    <submittedName>
        <fullName evidence="2">Uncharacterized protein</fullName>
    </submittedName>
</protein>
<sequence>MASNHPRELPPPPRWPHLPHTKARSWGLNGEFADKNNCDIHACLREELGRWRLQEGGDPGRAAENGQHNNINPTPNSPFPKPTKTQQTLFIRPSSRSIPIQTLHHPTTHASPSSATFNPTTLPPKAPTYPALRALRRDESMMNVNGSPLASPYLLVGMVCWGDGFTGDEGEEYSGDQKGGKGKGKDTVGATQALPCLNSIIRRDPSDTLPSASHQPIGTSSRTHSCTNSQHLVDPLTTTVDMSIPSLLSSHLSASALISLPTSDGHLLEFDRFTTSPFALESVVRISESLKKQARGDEEIC</sequence>